<dbReference type="EMBL" id="LT984489">
    <property type="protein sequence ID" value="SPC48766.1"/>
    <property type="molecule type" value="Genomic_DNA"/>
</dbReference>
<dbReference type="AlphaFoldDB" id="A0A445MQI2"/>
<gene>
    <name evidence="2" type="ORF">LT5319_001</name>
</gene>
<reference evidence="2" key="1">
    <citation type="submission" date="2018-01" db="EMBL/GenBank/DDBJ databases">
        <authorList>
            <person name="Dyall-Smith M."/>
        </authorList>
    </citation>
    <scope>NUCLEOTIDE SEQUENCE [LARGE SCALE GENOMIC DNA]</scope>
    <source>
        <strain evidence="2">LT53-19</strain>
    </source>
</reference>
<geneLocation type="plasmid" evidence="2">
    <name>I</name>
</geneLocation>
<feature type="region of interest" description="Disordered" evidence="1">
    <location>
        <begin position="1"/>
        <end position="29"/>
    </location>
</feature>
<organism evidence="2">
    <name type="scientific">Haloquadratum walsbyi</name>
    <dbReference type="NCBI Taxonomy" id="293091"/>
    <lineage>
        <taxon>Archaea</taxon>
        <taxon>Methanobacteriati</taxon>
        <taxon>Methanobacteriota</taxon>
        <taxon>Stenosarchaea group</taxon>
        <taxon>Halobacteria</taxon>
        <taxon>Halobacteriales</taxon>
        <taxon>Haloferacaceae</taxon>
        <taxon>Haloquadratum</taxon>
    </lineage>
</organism>
<sequence length="99" mass="10558">MKQPSWGGHAPRGAHPRSPWTEPTFGNGLGSSVPSLADCLNVRDNAHQSSNSRITSLDAVSRRLSTFAFICASLHRTVSTCTVLCKVARPGVILRGTCP</sequence>
<evidence type="ECO:0000313" key="2">
    <source>
        <dbReference type="EMBL" id="SPC48766.1"/>
    </source>
</evidence>
<protein>
    <submittedName>
        <fullName evidence="2">Uncharacterized protein F1</fullName>
    </submittedName>
</protein>
<accession>A0A445MQI2</accession>
<evidence type="ECO:0000256" key="1">
    <source>
        <dbReference type="SAM" id="MobiDB-lite"/>
    </source>
</evidence>
<proteinExistence type="predicted"/>
<keyword evidence="2" id="KW-0614">Plasmid</keyword>
<name>A0A445MQI2_9EURY</name>